<protein>
    <recommendedName>
        <fullName evidence="3">HTH psq-type domain-containing protein</fullName>
    </recommendedName>
</protein>
<name>A0A8H4AXC0_GIGMA</name>
<keyword evidence="2" id="KW-1185">Reference proteome</keyword>
<proteinExistence type="predicted"/>
<evidence type="ECO:0008006" key="3">
    <source>
        <dbReference type="Google" id="ProtNLM"/>
    </source>
</evidence>
<organism evidence="1 2">
    <name type="scientific">Gigaspora margarita</name>
    <dbReference type="NCBI Taxonomy" id="4874"/>
    <lineage>
        <taxon>Eukaryota</taxon>
        <taxon>Fungi</taxon>
        <taxon>Fungi incertae sedis</taxon>
        <taxon>Mucoromycota</taxon>
        <taxon>Glomeromycotina</taxon>
        <taxon>Glomeromycetes</taxon>
        <taxon>Diversisporales</taxon>
        <taxon>Gigasporaceae</taxon>
        <taxon>Gigaspora</taxon>
    </lineage>
</organism>
<accession>A0A8H4AXC0</accession>
<dbReference type="SUPFAM" id="SSF46689">
    <property type="entry name" value="Homeodomain-like"/>
    <property type="match status" value="1"/>
</dbReference>
<gene>
    <name evidence="1" type="ORF">F8M41_004950</name>
</gene>
<dbReference type="InterPro" id="IPR009057">
    <property type="entry name" value="Homeodomain-like_sf"/>
</dbReference>
<sequence length="75" mass="8507">MSTSNHNHVSLTATKKCNLCREKEKNSNINNIELATQYGIGKSPVPNILKEKAKWLSVLDTKEEKKLFMHQNGHS</sequence>
<evidence type="ECO:0000313" key="2">
    <source>
        <dbReference type="Proteomes" id="UP000439903"/>
    </source>
</evidence>
<comment type="caution">
    <text evidence="1">The sequence shown here is derived from an EMBL/GenBank/DDBJ whole genome shotgun (WGS) entry which is preliminary data.</text>
</comment>
<evidence type="ECO:0000313" key="1">
    <source>
        <dbReference type="EMBL" id="KAF0541967.1"/>
    </source>
</evidence>
<reference evidence="1 2" key="1">
    <citation type="journal article" date="2019" name="Environ. Microbiol.">
        <title>At the nexus of three kingdoms: the genome of the mycorrhizal fungus Gigaspora margarita provides insights into plant, endobacterial and fungal interactions.</title>
        <authorList>
            <person name="Venice F."/>
            <person name="Ghignone S."/>
            <person name="Salvioli di Fossalunga A."/>
            <person name="Amselem J."/>
            <person name="Novero M."/>
            <person name="Xianan X."/>
            <person name="Sedzielewska Toro K."/>
            <person name="Morin E."/>
            <person name="Lipzen A."/>
            <person name="Grigoriev I.V."/>
            <person name="Henrissat B."/>
            <person name="Martin F.M."/>
            <person name="Bonfante P."/>
        </authorList>
    </citation>
    <scope>NUCLEOTIDE SEQUENCE [LARGE SCALE GENOMIC DNA]</scope>
    <source>
        <strain evidence="1 2">BEG34</strain>
    </source>
</reference>
<dbReference type="EMBL" id="WTPW01000147">
    <property type="protein sequence ID" value="KAF0541967.1"/>
    <property type="molecule type" value="Genomic_DNA"/>
</dbReference>
<dbReference type="AlphaFoldDB" id="A0A8H4AXC0"/>
<dbReference type="Gene3D" id="1.10.10.60">
    <property type="entry name" value="Homeodomain-like"/>
    <property type="match status" value="1"/>
</dbReference>
<dbReference type="Proteomes" id="UP000439903">
    <property type="component" value="Unassembled WGS sequence"/>
</dbReference>